<dbReference type="Proteomes" id="UP001234585">
    <property type="component" value="Chromosome"/>
</dbReference>
<dbReference type="EMBL" id="CP132302">
    <property type="protein sequence ID" value="WLR96848.1"/>
    <property type="molecule type" value="Genomic_DNA"/>
</dbReference>
<feature type="domain" description="N-acetyltransferase" evidence="3">
    <location>
        <begin position="5"/>
        <end position="149"/>
    </location>
</feature>
<reference evidence="4 5" key="1">
    <citation type="submission" date="2023-08" db="EMBL/GenBank/DDBJ databases">
        <title>Pathogen: clinical or host-associated sample.</title>
        <authorList>
            <person name="Hergert J."/>
            <person name="Casey R."/>
            <person name="Wagner J."/>
            <person name="Young E.L."/>
            <person name="Oakeson K.F."/>
        </authorList>
    </citation>
    <scope>NUCLEOTIDE SEQUENCE [LARGE SCALE GENOMIC DNA]</scope>
    <source>
        <strain evidence="4 5">1760953</strain>
    </source>
</reference>
<evidence type="ECO:0000313" key="4">
    <source>
        <dbReference type="EMBL" id="WLR96848.1"/>
    </source>
</evidence>
<dbReference type="PROSITE" id="PS51186">
    <property type="entry name" value="GNAT"/>
    <property type="match status" value="1"/>
</dbReference>
<evidence type="ECO:0000259" key="3">
    <source>
        <dbReference type="PROSITE" id="PS51186"/>
    </source>
</evidence>
<gene>
    <name evidence="4" type="ORF">Q9313_14235</name>
</gene>
<dbReference type="RefSeq" id="WP_306037051.1">
    <property type="nucleotide sequence ID" value="NZ_CP132302.1"/>
</dbReference>
<dbReference type="GO" id="GO:0016747">
    <property type="term" value="F:acyltransferase activity, transferring groups other than amino-acyl groups"/>
    <property type="evidence" value="ECO:0007669"/>
    <property type="project" value="InterPro"/>
</dbReference>
<dbReference type="InterPro" id="IPR000182">
    <property type="entry name" value="GNAT_dom"/>
</dbReference>
<dbReference type="SUPFAM" id="SSF55729">
    <property type="entry name" value="Acyl-CoA N-acyltransferases (Nat)"/>
    <property type="match status" value="1"/>
</dbReference>
<dbReference type="InterPro" id="IPR050832">
    <property type="entry name" value="Bact_Acetyltransf"/>
</dbReference>
<keyword evidence="1" id="KW-0808">Transferase</keyword>
<dbReference type="PANTHER" id="PTHR43877">
    <property type="entry name" value="AMINOALKYLPHOSPHONATE N-ACETYLTRANSFERASE-RELATED-RELATED"/>
    <property type="match status" value="1"/>
</dbReference>
<protein>
    <submittedName>
        <fullName evidence="4">GNAT family N-acetyltransferase</fullName>
    </submittedName>
</protein>
<evidence type="ECO:0000256" key="1">
    <source>
        <dbReference type="ARBA" id="ARBA00022679"/>
    </source>
</evidence>
<sequence length="149" mass="16894">MTAGLTIRDAVAGDEAAWRALWAGYLTFYAADVPEEVTAFTWARILDPSSRVTMRIAEEDGRPVGFAIHHYHDCTWDIAPEGYLEDLYVDETVRGKGIGRALVDDLIALAKRHGWRGIYWHTNGDNARARRLYDSYAPADGYVRYRLKT</sequence>
<evidence type="ECO:0000313" key="5">
    <source>
        <dbReference type="Proteomes" id="UP001234585"/>
    </source>
</evidence>
<evidence type="ECO:0000256" key="2">
    <source>
        <dbReference type="ARBA" id="ARBA00023315"/>
    </source>
</evidence>
<name>A0AA50CJ77_9HYPH</name>
<dbReference type="Pfam" id="PF00583">
    <property type="entry name" value="Acetyltransf_1"/>
    <property type="match status" value="1"/>
</dbReference>
<dbReference type="AlphaFoldDB" id="A0AA50CJ77"/>
<keyword evidence="2" id="KW-0012">Acyltransferase</keyword>
<accession>A0AA50CJ77</accession>
<keyword evidence="5" id="KW-1185">Reference proteome</keyword>
<dbReference type="InterPro" id="IPR016181">
    <property type="entry name" value="Acyl_CoA_acyltransferase"/>
</dbReference>
<organism evidence="4 5">
    <name type="scientific">Shinella sumterensis</name>
    <dbReference type="NCBI Taxonomy" id="1967501"/>
    <lineage>
        <taxon>Bacteria</taxon>
        <taxon>Pseudomonadati</taxon>
        <taxon>Pseudomonadota</taxon>
        <taxon>Alphaproteobacteria</taxon>
        <taxon>Hyphomicrobiales</taxon>
        <taxon>Rhizobiaceae</taxon>
        <taxon>Shinella</taxon>
    </lineage>
</organism>
<dbReference type="Gene3D" id="3.40.630.30">
    <property type="match status" value="1"/>
</dbReference>
<proteinExistence type="predicted"/>
<dbReference type="CDD" id="cd04301">
    <property type="entry name" value="NAT_SF"/>
    <property type="match status" value="1"/>
</dbReference>